<feature type="transmembrane region" description="Helical" evidence="6">
    <location>
        <begin position="78"/>
        <end position="98"/>
    </location>
</feature>
<feature type="transmembrane region" description="Helical" evidence="6">
    <location>
        <begin position="148"/>
        <end position="166"/>
    </location>
</feature>
<evidence type="ECO:0000256" key="6">
    <source>
        <dbReference type="RuleBase" id="RU368015"/>
    </source>
</evidence>
<comment type="caution">
    <text evidence="7">The sequence shown here is derived from an EMBL/GenBank/DDBJ whole genome shotgun (WGS) entry which is preliminary data.</text>
</comment>
<keyword evidence="3 6" id="KW-0812">Transmembrane</keyword>
<dbReference type="GO" id="GO:0005345">
    <property type="term" value="F:purine nucleobase transmembrane transporter activity"/>
    <property type="evidence" value="ECO:0007669"/>
    <property type="project" value="UniProtKB-UniRule"/>
</dbReference>
<evidence type="ECO:0000313" key="7">
    <source>
        <dbReference type="EMBL" id="CAK9162000.1"/>
    </source>
</evidence>
<feature type="transmembrane region" description="Helical" evidence="6">
    <location>
        <begin position="340"/>
        <end position="358"/>
    </location>
</feature>
<gene>
    <name evidence="7" type="ORF">ILEXP_LOCUS30832</name>
</gene>
<dbReference type="GO" id="GO:0015211">
    <property type="term" value="F:purine nucleoside transmembrane transporter activity"/>
    <property type="evidence" value="ECO:0007669"/>
    <property type="project" value="UniProtKB-UniRule"/>
</dbReference>
<feature type="transmembrane region" description="Helical" evidence="6">
    <location>
        <begin position="206"/>
        <end position="227"/>
    </location>
</feature>
<feature type="transmembrane region" description="Helical" evidence="6">
    <location>
        <begin position="173"/>
        <end position="191"/>
    </location>
</feature>
<evidence type="ECO:0000256" key="4">
    <source>
        <dbReference type="ARBA" id="ARBA00022989"/>
    </source>
</evidence>
<keyword evidence="2 6" id="KW-0813">Transport</keyword>
<evidence type="ECO:0000313" key="8">
    <source>
        <dbReference type="Proteomes" id="UP001642360"/>
    </source>
</evidence>
<keyword evidence="4 6" id="KW-1133">Transmembrane helix</keyword>
<dbReference type="AlphaFoldDB" id="A0ABC8T1L8"/>
<dbReference type="InterPro" id="IPR030182">
    <property type="entry name" value="PUP_plant"/>
</dbReference>
<dbReference type="Proteomes" id="UP001642360">
    <property type="component" value="Unassembled WGS sequence"/>
</dbReference>
<dbReference type="PANTHER" id="PTHR31376:SF2">
    <property type="entry name" value="PURINE PERMEASE 11-RELATED"/>
    <property type="match status" value="1"/>
</dbReference>
<evidence type="ECO:0000256" key="2">
    <source>
        <dbReference type="ARBA" id="ARBA00022448"/>
    </source>
</evidence>
<keyword evidence="8" id="KW-1185">Reference proteome</keyword>
<comment type="subcellular location">
    <subcellularLocation>
        <location evidence="6">Membrane</location>
        <topology evidence="6">Multi-pass membrane protein</topology>
    </subcellularLocation>
</comment>
<accession>A0ABC8T1L8</accession>
<comment type="caution">
    <text evidence="6">Lacks conserved residue(s) required for the propagation of feature annotation.</text>
</comment>
<reference evidence="7 8" key="1">
    <citation type="submission" date="2024-02" db="EMBL/GenBank/DDBJ databases">
        <authorList>
            <person name="Vignale AGUSTIN F."/>
            <person name="Sosa J E."/>
            <person name="Modenutti C."/>
        </authorList>
    </citation>
    <scope>NUCLEOTIDE SEQUENCE [LARGE SCALE GENOMIC DNA]</scope>
</reference>
<feature type="transmembrane region" description="Helical" evidence="6">
    <location>
        <begin position="45"/>
        <end position="66"/>
    </location>
</feature>
<keyword evidence="5 6" id="KW-0472">Membrane</keyword>
<feature type="transmembrane region" description="Helical" evidence="6">
    <location>
        <begin position="239"/>
        <end position="264"/>
    </location>
</feature>
<evidence type="ECO:0000256" key="5">
    <source>
        <dbReference type="ARBA" id="ARBA00023136"/>
    </source>
</evidence>
<feature type="transmembrane region" description="Helical" evidence="6">
    <location>
        <begin position="313"/>
        <end position="334"/>
    </location>
</feature>
<protein>
    <recommendedName>
        <fullName evidence="6">Probable purine permease</fullName>
    </recommendedName>
</protein>
<dbReference type="PANTHER" id="PTHR31376">
    <property type="entry name" value="OS09G0467300 PROTEIN-RELATED"/>
    <property type="match status" value="1"/>
</dbReference>
<organism evidence="7 8">
    <name type="scientific">Ilex paraguariensis</name>
    <name type="common">yerba mate</name>
    <dbReference type="NCBI Taxonomy" id="185542"/>
    <lineage>
        <taxon>Eukaryota</taxon>
        <taxon>Viridiplantae</taxon>
        <taxon>Streptophyta</taxon>
        <taxon>Embryophyta</taxon>
        <taxon>Tracheophyta</taxon>
        <taxon>Spermatophyta</taxon>
        <taxon>Magnoliopsida</taxon>
        <taxon>eudicotyledons</taxon>
        <taxon>Gunneridae</taxon>
        <taxon>Pentapetalae</taxon>
        <taxon>asterids</taxon>
        <taxon>campanulids</taxon>
        <taxon>Aquifoliales</taxon>
        <taxon>Aquifoliaceae</taxon>
        <taxon>Ilex</taxon>
    </lineage>
</organism>
<proteinExistence type="inferred from homology"/>
<dbReference type="Pfam" id="PF16913">
    <property type="entry name" value="PUNUT"/>
    <property type="match status" value="1"/>
</dbReference>
<name>A0ABC8T1L8_9AQUA</name>
<feature type="transmembrane region" description="Helical" evidence="6">
    <location>
        <begin position="284"/>
        <end position="308"/>
    </location>
</feature>
<evidence type="ECO:0000256" key="1">
    <source>
        <dbReference type="ARBA" id="ARBA00006213"/>
    </source>
</evidence>
<evidence type="ECO:0000256" key="3">
    <source>
        <dbReference type="ARBA" id="ARBA00022692"/>
    </source>
</evidence>
<dbReference type="EMBL" id="CAUOFW020003782">
    <property type="protein sequence ID" value="CAK9162000.1"/>
    <property type="molecule type" value="Genomic_DNA"/>
</dbReference>
<sequence length="384" mass="41005">MADCGEAISANDGTWTNKQQQLLVKDGGASNNQPPSTKFINWQQCLMIALNIFFLIVGQATAVLLGRSYYNHGGNSKWMATSTQTAAFPILLIPYFLLPSSSSKDPSSLSNPQSICTVSFVYIGLGVLVAGDNLMYSVGLLYLSVSTYSLVCATQLAFNAIFSVVINHDKFTALILNSVVVLSLSASLIGINDDSDGPSGVSKAKYIIGFVCALGASALYSLVLSLMQLSFDKVLKKGTFFVVLEMQIYTSAVATCASVVGLFASGEWRTLEGEMNVYDTGKVSYVMTLVWTAVAWQVSSLGGVGLIFVVSSLFANVIATLSLALIPIAAVIVFHDQMNGVKIIALLMALWGFASYMYQNYLDDVEAKKEQAVVDGATDGSSDC</sequence>
<comment type="similarity">
    <text evidence="1 6">Belongs to the purine permeases (TC 2.A.7.14) family.</text>
</comment>
<dbReference type="GO" id="GO:0016020">
    <property type="term" value="C:membrane"/>
    <property type="evidence" value="ECO:0007669"/>
    <property type="project" value="UniProtKB-SubCell"/>
</dbReference>